<dbReference type="STRING" id="314256.OG2516_18880"/>
<organism evidence="3 4">
    <name type="scientific">Oceanicola granulosus (strain ATCC BAA-861 / DSM 15982 / KCTC 12143 / HTCC2516)</name>
    <dbReference type="NCBI Taxonomy" id="314256"/>
    <lineage>
        <taxon>Bacteria</taxon>
        <taxon>Pseudomonadati</taxon>
        <taxon>Pseudomonadota</taxon>
        <taxon>Alphaproteobacteria</taxon>
        <taxon>Rhodobacterales</taxon>
        <taxon>Roseobacteraceae</taxon>
        <taxon>Oceanicola</taxon>
    </lineage>
</organism>
<dbReference type="InterPro" id="IPR000387">
    <property type="entry name" value="Tyr_Pase_dom"/>
</dbReference>
<evidence type="ECO:0000313" key="4">
    <source>
        <dbReference type="Proteomes" id="UP000003635"/>
    </source>
</evidence>
<proteinExistence type="predicted"/>
<dbReference type="AlphaFoldDB" id="Q2CBU2"/>
<accession>Q2CBU2</accession>
<evidence type="ECO:0000259" key="2">
    <source>
        <dbReference type="PROSITE" id="PS50056"/>
    </source>
</evidence>
<dbReference type="Proteomes" id="UP000003635">
    <property type="component" value="Unassembled WGS sequence"/>
</dbReference>
<gene>
    <name evidence="3" type="ORF">OG2516_18880</name>
</gene>
<protein>
    <submittedName>
        <fullName evidence="3">Putative dual use protein Tyr:Ser/Thr phosphatase</fullName>
    </submittedName>
</protein>
<evidence type="ECO:0000313" key="3">
    <source>
        <dbReference type="EMBL" id="EAR50112.1"/>
    </source>
</evidence>
<dbReference type="eggNOG" id="COG2453">
    <property type="taxonomic scope" value="Bacteria"/>
</dbReference>
<dbReference type="InterPro" id="IPR029021">
    <property type="entry name" value="Prot-tyrosine_phosphatase-like"/>
</dbReference>
<dbReference type="Gene3D" id="3.90.190.10">
    <property type="entry name" value="Protein tyrosine phosphatase superfamily"/>
    <property type="match status" value="1"/>
</dbReference>
<evidence type="ECO:0000256" key="1">
    <source>
        <dbReference type="SAM" id="MobiDB-lite"/>
    </source>
</evidence>
<dbReference type="HOGENOM" id="CLU_047330_5_0_5"/>
<dbReference type="PROSITE" id="PS50056">
    <property type="entry name" value="TYR_PHOSPHATASE_2"/>
    <property type="match status" value="1"/>
</dbReference>
<keyword evidence="4" id="KW-1185">Reference proteome</keyword>
<name>Q2CBU2_OCEGH</name>
<dbReference type="SUPFAM" id="SSF52799">
    <property type="entry name" value="(Phosphotyrosine protein) phosphatases II"/>
    <property type="match status" value="1"/>
</dbReference>
<feature type="domain" description="Tyrosine specific protein phosphatases" evidence="2">
    <location>
        <begin position="134"/>
        <end position="186"/>
    </location>
</feature>
<feature type="region of interest" description="Disordered" evidence="1">
    <location>
        <begin position="1"/>
        <end position="26"/>
    </location>
</feature>
<comment type="caution">
    <text evidence="3">The sequence shown here is derived from an EMBL/GenBank/DDBJ whole genome shotgun (WGS) entry which is preliminary data.</text>
</comment>
<reference evidence="3 4" key="1">
    <citation type="journal article" date="2010" name="J. Bacteriol.">
        <title>Genome sequences of Oceanicola granulosus HTCC2516(T) and Oceanicola batsensis HTCC2597(TDelta).</title>
        <authorList>
            <person name="Thrash J.C."/>
            <person name="Cho J.C."/>
            <person name="Vergin K.L."/>
            <person name="Giovannoni S.J."/>
        </authorList>
    </citation>
    <scope>NUCLEOTIDE SEQUENCE [LARGE SCALE GENOMIC DNA]</scope>
    <source>
        <strain evidence="4">ATCC BAA-861 / DSM 15982 / KCTC 12143 / HTCC2516</strain>
    </source>
</reference>
<sequence length="200" mass="20650">MPQGESETSMEAGPRTGPEPVTSVRASIPAPGGGWLVMTGFPGLESGIDGTPYIDPESLDATLTAVRAFEAGLLVVLAEEGELPAGSFGHLAVAAARHGIELAPAPIADFSTPGPAFEATWASLGGRVHGRLAEGGAVGLCCQYGAGRSGMIAARVLIERDLPADEAIAAVRIRFGEAIENRLQEEWLKNFSDAGQKITS</sequence>
<dbReference type="EMBL" id="AAOT01000036">
    <property type="protein sequence ID" value="EAR50112.1"/>
    <property type="molecule type" value="Genomic_DNA"/>
</dbReference>